<comment type="caution">
    <text evidence="1">The sequence shown here is derived from an EMBL/GenBank/DDBJ whole genome shotgun (WGS) entry which is preliminary data.</text>
</comment>
<organism evidence="1 2">
    <name type="scientific">Artomyces pyxidatus</name>
    <dbReference type="NCBI Taxonomy" id="48021"/>
    <lineage>
        <taxon>Eukaryota</taxon>
        <taxon>Fungi</taxon>
        <taxon>Dikarya</taxon>
        <taxon>Basidiomycota</taxon>
        <taxon>Agaricomycotina</taxon>
        <taxon>Agaricomycetes</taxon>
        <taxon>Russulales</taxon>
        <taxon>Auriscalpiaceae</taxon>
        <taxon>Artomyces</taxon>
    </lineage>
</organism>
<reference evidence="1" key="1">
    <citation type="submission" date="2021-03" db="EMBL/GenBank/DDBJ databases">
        <authorList>
            <consortium name="DOE Joint Genome Institute"/>
            <person name="Ahrendt S."/>
            <person name="Looney B.P."/>
            <person name="Miyauchi S."/>
            <person name="Morin E."/>
            <person name="Drula E."/>
            <person name="Courty P.E."/>
            <person name="Chicoki N."/>
            <person name="Fauchery L."/>
            <person name="Kohler A."/>
            <person name="Kuo A."/>
            <person name="Labutti K."/>
            <person name="Pangilinan J."/>
            <person name="Lipzen A."/>
            <person name="Riley R."/>
            <person name="Andreopoulos W."/>
            <person name="He G."/>
            <person name="Johnson J."/>
            <person name="Barry K.W."/>
            <person name="Grigoriev I.V."/>
            <person name="Nagy L."/>
            <person name="Hibbett D."/>
            <person name="Henrissat B."/>
            <person name="Matheny P.B."/>
            <person name="Labbe J."/>
            <person name="Martin F."/>
        </authorList>
    </citation>
    <scope>NUCLEOTIDE SEQUENCE</scope>
    <source>
        <strain evidence="1">HHB10654</strain>
    </source>
</reference>
<evidence type="ECO:0000313" key="2">
    <source>
        <dbReference type="Proteomes" id="UP000814140"/>
    </source>
</evidence>
<accession>A0ACB8SX45</accession>
<dbReference type="Proteomes" id="UP000814140">
    <property type="component" value="Unassembled WGS sequence"/>
</dbReference>
<gene>
    <name evidence="1" type="ORF">BV25DRAFT_973981</name>
</gene>
<dbReference type="EMBL" id="MU277220">
    <property type="protein sequence ID" value="KAI0060261.1"/>
    <property type="molecule type" value="Genomic_DNA"/>
</dbReference>
<evidence type="ECO:0000313" key="1">
    <source>
        <dbReference type="EMBL" id="KAI0060261.1"/>
    </source>
</evidence>
<protein>
    <submittedName>
        <fullName evidence="1">Uncharacterized protein</fullName>
    </submittedName>
</protein>
<keyword evidence="2" id="KW-1185">Reference proteome</keyword>
<proteinExistence type="predicted"/>
<reference evidence="1" key="2">
    <citation type="journal article" date="2022" name="New Phytol.">
        <title>Evolutionary transition to the ectomycorrhizal habit in the genomes of a hyperdiverse lineage of mushroom-forming fungi.</title>
        <authorList>
            <person name="Looney B."/>
            <person name="Miyauchi S."/>
            <person name="Morin E."/>
            <person name="Drula E."/>
            <person name="Courty P.E."/>
            <person name="Kohler A."/>
            <person name="Kuo A."/>
            <person name="LaButti K."/>
            <person name="Pangilinan J."/>
            <person name="Lipzen A."/>
            <person name="Riley R."/>
            <person name="Andreopoulos W."/>
            <person name="He G."/>
            <person name="Johnson J."/>
            <person name="Nolan M."/>
            <person name="Tritt A."/>
            <person name="Barry K.W."/>
            <person name="Grigoriev I.V."/>
            <person name="Nagy L.G."/>
            <person name="Hibbett D."/>
            <person name="Henrissat B."/>
            <person name="Matheny P.B."/>
            <person name="Labbe J."/>
            <person name="Martin F.M."/>
        </authorList>
    </citation>
    <scope>NUCLEOTIDE SEQUENCE</scope>
    <source>
        <strain evidence="1">HHB10654</strain>
    </source>
</reference>
<name>A0ACB8SX45_9AGAM</name>
<sequence>MTRSGACRQQRPACSLHKQRNAPRGRSYTLQPWFHPAPTNHMQKNCSCILRRTRRPWKRSRPSPTRKARATPPLAGIPSPNAALRHGMPAGRVLALLIPTRRQRKLCPCPPPPPRPRPPTCAASGARARAPGGRECGVRRARTLWGFCSVRNGHVVHAQCRVSHSSSGLVMLSASQRPASPGRYCRRACDVYARFPARPSLLTTCDNHAHQMAASVCRRPKAAVAAFVSAGVSRHREACRARTRKILDETPARHHAISAAKHPTECCRARQRPATHIPPEGGAPSCVAEAVLAAGRGRALRN</sequence>